<proteinExistence type="predicted"/>
<dbReference type="HOGENOM" id="CLU_562804_0_0_1"/>
<dbReference type="AlphaFoldDB" id="S7W6H4"/>
<accession>S7W6H4</accession>
<protein>
    <submittedName>
        <fullName evidence="1">Uncharacterized protein</fullName>
    </submittedName>
</protein>
<dbReference type="EMBL" id="ATCN01000807">
    <property type="protein sequence ID" value="EPR78415.1"/>
    <property type="molecule type" value="Genomic_DNA"/>
</dbReference>
<name>S7W6H4_SPRLO</name>
<evidence type="ECO:0000313" key="1">
    <source>
        <dbReference type="EMBL" id="EPR78415.1"/>
    </source>
</evidence>
<dbReference type="InParanoid" id="S7W6H4"/>
<reference evidence="2" key="1">
    <citation type="journal article" date="2013" name="PLoS Genet.">
        <title>The genome of Spraguea lophii and the basis of host-microsporidian interactions.</title>
        <authorList>
            <person name="Campbell S.E."/>
            <person name="Williams T.A."/>
            <person name="Yousuf A."/>
            <person name="Soanes D.M."/>
            <person name="Paszkiewicz K.H."/>
            <person name="Williams B.A.P."/>
        </authorList>
    </citation>
    <scope>NUCLEOTIDE SEQUENCE [LARGE SCALE GENOMIC DNA]</scope>
    <source>
        <strain evidence="2">42_110</strain>
    </source>
</reference>
<dbReference type="VEuPathDB" id="MicrosporidiaDB:SLOPH_1172"/>
<comment type="caution">
    <text evidence="1">The sequence shown here is derived from an EMBL/GenBank/DDBJ whole genome shotgun (WGS) entry which is preliminary data.</text>
</comment>
<keyword evidence="2" id="KW-1185">Reference proteome</keyword>
<organism evidence="1 2">
    <name type="scientific">Spraguea lophii (strain 42_110)</name>
    <name type="common">Microsporidian parasite</name>
    <dbReference type="NCBI Taxonomy" id="1358809"/>
    <lineage>
        <taxon>Eukaryota</taxon>
        <taxon>Fungi</taxon>
        <taxon>Fungi incertae sedis</taxon>
        <taxon>Microsporidia</taxon>
        <taxon>Spragueidae</taxon>
        <taxon>Spraguea</taxon>
    </lineage>
</organism>
<dbReference type="Proteomes" id="UP000014978">
    <property type="component" value="Unassembled WGS sequence"/>
</dbReference>
<gene>
    <name evidence="1" type="ORF">SLOPH_1172</name>
</gene>
<sequence>MFTYLFCCYMNASTVVVKTEVNKLELSKNIHNKHAYLRNLLLGNEDINYVKRSEEIALEMSEILSDSKSRIGSESMEFDELESFFEYENVYEHKVKQCKRTLRTAGLLPLLQKVEVLDKLYKHENIINLKQKNKLNSLADYLQSISDINNLGTIALTIKTLYEKRNHHRNVNGLYNFMNTLGKLHHSIELCVLELDEIFSHRLLKDSVLLKQFLLTWKTFKGSANAILFDKDKFLLSQKHIQYPTVCKNFLERKFIVRNDNASIFYSSLRCYKHFLLSLESIFVLVRFNKAQCQQKNTPNILLDRLKKNIDSSEALLEFFLISEVKLNDNLFYICIPFENLLSKFKNAISLYDIFNKSCHMNCLNKCLDSLSSFNNLVTDLYEKIYHNSYNFSKKYLLFLEENHENLQTIFENIHTVKFLFRALHSFKNINELPNNYYINFLITVLASYLNSSNNKMYHEDISRLSNVLHCYLIRNNMFMIDGSH</sequence>
<evidence type="ECO:0000313" key="2">
    <source>
        <dbReference type="Proteomes" id="UP000014978"/>
    </source>
</evidence>